<keyword evidence="7" id="KW-1185">Reference proteome</keyword>
<name>A0ABW2I3C8_9ACTN</name>
<organism evidence="6 7">
    <name type="scientific">Paractinoplanes rhizophilus</name>
    <dbReference type="NCBI Taxonomy" id="1416877"/>
    <lineage>
        <taxon>Bacteria</taxon>
        <taxon>Bacillati</taxon>
        <taxon>Actinomycetota</taxon>
        <taxon>Actinomycetes</taxon>
        <taxon>Micromonosporales</taxon>
        <taxon>Micromonosporaceae</taxon>
        <taxon>Paractinoplanes</taxon>
    </lineage>
</organism>
<evidence type="ECO:0000259" key="5">
    <source>
        <dbReference type="Pfam" id="PF00149"/>
    </source>
</evidence>
<dbReference type="Proteomes" id="UP001596548">
    <property type="component" value="Unassembled WGS sequence"/>
</dbReference>
<dbReference type="GO" id="GO:0016787">
    <property type="term" value="F:hydrolase activity"/>
    <property type="evidence" value="ECO:0007669"/>
    <property type="project" value="UniProtKB-KW"/>
</dbReference>
<dbReference type="RefSeq" id="WP_378976641.1">
    <property type="nucleotide sequence ID" value="NZ_JBHTBJ010000049.1"/>
</dbReference>
<comment type="caution">
    <text evidence="6">The sequence shown here is derived from an EMBL/GenBank/DDBJ whole genome shotgun (WGS) entry which is preliminary data.</text>
</comment>
<keyword evidence="2 6" id="KW-0378">Hydrolase</keyword>
<dbReference type="Pfam" id="PF00149">
    <property type="entry name" value="Metallophos"/>
    <property type="match status" value="1"/>
</dbReference>
<dbReference type="SUPFAM" id="SSF56300">
    <property type="entry name" value="Metallo-dependent phosphatases"/>
    <property type="match status" value="1"/>
</dbReference>
<dbReference type="EC" id="3.1.-.-" evidence="6"/>
<evidence type="ECO:0000256" key="3">
    <source>
        <dbReference type="ARBA" id="ARBA00023004"/>
    </source>
</evidence>
<dbReference type="EMBL" id="JBHTBJ010000049">
    <property type="protein sequence ID" value="MFC7279374.1"/>
    <property type="molecule type" value="Genomic_DNA"/>
</dbReference>
<gene>
    <name evidence="6" type="ORF">ACFQS1_35880</name>
</gene>
<dbReference type="InterPro" id="IPR004843">
    <property type="entry name" value="Calcineurin-like_PHP"/>
</dbReference>
<dbReference type="Gene3D" id="3.60.21.10">
    <property type="match status" value="1"/>
</dbReference>
<protein>
    <submittedName>
        <fullName evidence="6">Metallophosphoesterase family protein</fullName>
        <ecNumber evidence="6">3.1.-.-</ecNumber>
    </submittedName>
</protein>
<accession>A0ABW2I3C8</accession>
<evidence type="ECO:0000313" key="7">
    <source>
        <dbReference type="Proteomes" id="UP001596548"/>
    </source>
</evidence>
<feature type="domain" description="Calcineurin-like phosphoesterase" evidence="5">
    <location>
        <begin position="7"/>
        <end position="188"/>
    </location>
</feature>
<evidence type="ECO:0000313" key="6">
    <source>
        <dbReference type="EMBL" id="MFC7279374.1"/>
    </source>
</evidence>
<dbReference type="PANTHER" id="PTHR42988:SF2">
    <property type="entry name" value="CYCLIC NUCLEOTIDE PHOSPHODIESTERASE CBUA0032-RELATED"/>
    <property type="match status" value="1"/>
</dbReference>
<dbReference type="InterPro" id="IPR050884">
    <property type="entry name" value="CNP_phosphodiesterase-III"/>
</dbReference>
<reference evidence="7" key="1">
    <citation type="journal article" date="2019" name="Int. J. Syst. Evol. Microbiol.">
        <title>The Global Catalogue of Microorganisms (GCM) 10K type strain sequencing project: providing services to taxonomists for standard genome sequencing and annotation.</title>
        <authorList>
            <consortium name="The Broad Institute Genomics Platform"/>
            <consortium name="The Broad Institute Genome Sequencing Center for Infectious Disease"/>
            <person name="Wu L."/>
            <person name="Ma J."/>
        </authorList>
    </citation>
    <scope>NUCLEOTIDE SEQUENCE [LARGE SCALE GENOMIC DNA]</scope>
    <source>
        <strain evidence="7">XZYJT-10</strain>
    </source>
</reference>
<proteinExistence type="inferred from homology"/>
<evidence type="ECO:0000256" key="2">
    <source>
        <dbReference type="ARBA" id="ARBA00022801"/>
    </source>
</evidence>
<dbReference type="InterPro" id="IPR029052">
    <property type="entry name" value="Metallo-depent_PP-like"/>
</dbReference>
<dbReference type="PANTHER" id="PTHR42988">
    <property type="entry name" value="PHOSPHOHYDROLASE"/>
    <property type="match status" value="1"/>
</dbReference>
<evidence type="ECO:0000256" key="1">
    <source>
        <dbReference type="ARBA" id="ARBA00022723"/>
    </source>
</evidence>
<sequence length="252" mass="27755">MSAPLVLAHLSDLHLGAHVPESVAAIAAEVAAFHPDLTVVTGDHTMRARPREFRQAADLIDKLPRARLIVPGNHDLPLVSPLRVIAPYARYRHWIGDDTTVVRLTGLTALGIDSMPWWRWKSGRVTRAQTVTLRHVMGSASPDCVRVLALHHPPFAGGLARLVGRSRLARAVRAARVDLVLAGHTHAPSVHRSRHGPLVVIAGTATSHRVRDIPRSWTMLRVTGDAIEVHERFESEPGAWHTGRVVRHARRP</sequence>
<evidence type="ECO:0000256" key="4">
    <source>
        <dbReference type="ARBA" id="ARBA00025742"/>
    </source>
</evidence>
<keyword evidence="3" id="KW-0408">Iron</keyword>
<comment type="similarity">
    <text evidence="4">Belongs to the cyclic nucleotide phosphodiesterase class-III family.</text>
</comment>
<keyword evidence="1" id="KW-0479">Metal-binding</keyword>